<dbReference type="PRINTS" id="PR00662">
    <property type="entry name" value="G6PISOMERASE"/>
</dbReference>
<dbReference type="Gene3D" id="3.40.50.10490">
    <property type="entry name" value="Glucose-6-phosphate isomerase like protein, domain 1"/>
    <property type="match status" value="2"/>
</dbReference>
<evidence type="ECO:0000256" key="4">
    <source>
        <dbReference type="ARBA" id="ARBA00023152"/>
    </source>
</evidence>
<gene>
    <name evidence="7 9" type="primary">pgi</name>
    <name evidence="9" type="ORF">ACHKAR_03800</name>
</gene>
<keyword evidence="10" id="KW-1185">Reference proteome</keyword>
<evidence type="ECO:0000313" key="9">
    <source>
        <dbReference type="EMBL" id="MFH6982545.1"/>
    </source>
</evidence>
<feature type="active site" description="Proton donor" evidence="7">
    <location>
        <position position="356"/>
    </location>
</feature>
<dbReference type="InterPro" id="IPR046348">
    <property type="entry name" value="SIS_dom_sf"/>
</dbReference>
<dbReference type="PROSITE" id="PS00174">
    <property type="entry name" value="P_GLUCOSE_ISOMERASE_2"/>
    <property type="match status" value="1"/>
</dbReference>
<dbReference type="EMBL" id="JBIPKE010000012">
    <property type="protein sequence ID" value="MFH6982545.1"/>
    <property type="molecule type" value="Genomic_DNA"/>
</dbReference>
<dbReference type="InterPro" id="IPR035482">
    <property type="entry name" value="SIS_PGI_2"/>
</dbReference>
<dbReference type="InterPro" id="IPR001672">
    <property type="entry name" value="G6P_Isomerase"/>
</dbReference>
<dbReference type="PANTHER" id="PTHR11469">
    <property type="entry name" value="GLUCOSE-6-PHOSPHATE ISOMERASE"/>
    <property type="match status" value="1"/>
</dbReference>
<name>A0ABW7N572_9BACT</name>
<evidence type="ECO:0000256" key="2">
    <source>
        <dbReference type="ARBA" id="ARBA00006604"/>
    </source>
</evidence>
<dbReference type="Proteomes" id="UP001610063">
    <property type="component" value="Unassembled WGS sequence"/>
</dbReference>
<reference evidence="9 10" key="1">
    <citation type="journal article" date="2013" name="Int. J. Syst. Evol. Microbiol.">
        <title>Marinoscillum luteum sp. nov., isolated from marine sediment.</title>
        <authorList>
            <person name="Cha I.T."/>
            <person name="Park S.J."/>
            <person name="Kim S.J."/>
            <person name="Kim J.G."/>
            <person name="Jung M.Y."/>
            <person name="Shin K.S."/>
            <person name="Kwon K.K."/>
            <person name="Yang S.H."/>
            <person name="Seo Y.S."/>
            <person name="Rhee S.K."/>
        </authorList>
    </citation>
    <scope>NUCLEOTIDE SEQUENCE [LARGE SCALE GENOMIC DNA]</scope>
    <source>
        <strain evidence="9 10">KCTC 23939</strain>
    </source>
</reference>
<dbReference type="EC" id="5.3.1.9" evidence="7"/>
<keyword evidence="4 7" id="KW-0324">Glycolysis</keyword>
<comment type="pathway">
    <text evidence="1 7 8">Carbohydrate degradation; glycolysis; D-glyceraldehyde 3-phosphate and glycerone phosphate from D-glucose: step 2/4.</text>
</comment>
<dbReference type="InterPro" id="IPR023096">
    <property type="entry name" value="G6P_Isomerase_C"/>
</dbReference>
<comment type="similarity">
    <text evidence="2 7 8">Belongs to the GPI family.</text>
</comment>
<feature type="active site" evidence="7">
    <location>
        <position position="515"/>
    </location>
</feature>
<comment type="catalytic activity">
    <reaction evidence="6 7 8">
        <text>alpha-D-glucose 6-phosphate = beta-D-fructose 6-phosphate</text>
        <dbReference type="Rhea" id="RHEA:11816"/>
        <dbReference type="ChEBI" id="CHEBI:57634"/>
        <dbReference type="ChEBI" id="CHEBI:58225"/>
        <dbReference type="EC" id="5.3.1.9"/>
    </reaction>
</comment>
<dbReference type="Pfam" id="PF00342">
    <property type="entry name" value="PGI"/>
    <property type="match status" value="1"/>
</dbReference>
<dbReference type="SUPFAM" id="SSF53697">
    <property type="entry name" value="SIS domain"/>
    <property type="match status" value="1"/>
</dbReference>
<dbReference type="HAMAP" id="MF_00473">
    <property type="entry name" value="G6P_isomerase"/>
    <property type="match status" value="1"/>
</dbReference>
<keyword evidence="5 7" id="KW-0413">Isomerase</keyword>
<keyword evidence="3 7" id="KW-0312">Gluconeogenesis</keyword>
<comment type="function">
    <text evidence="7">Catalyzes the reversible isomerization of glucose-6-phosphate to fructose-6-phosphate.</text>
</comment>
<sequence>MLSTINPEESNSWKALTKHFDTIKETHMRTLFEQDPHRFETFSKTFEDILLDFSKNRINSKTFTLLCELAEEMGLQEAKKQMFGGEPINLTENRAVLHVALRNCGKKPYYVNGENITPAVMSVLDRMKSFTERLHQGDLKGYTGKRIEHIVNIGIGGSDLGPFMVTECLKPYQKAGIQSHFVSNVDSTHIVNVLKAVDPETTLFIIASKTFTTQETMTNALSAKKWFLDAAKDEKYVKDHFIAISTNKESVTQFGIDEANMFEFWDWVGGRYSLWSAIGMPIACAIGFDRFWELLEGAEAMDQHFLNTPHQDNLPTILALLGIWYNNFFGAETQAILPYDQYMHAFAPYLQQGDMESNGKYVGRNGEKVTYQTGPIIWGEPGTNGQHAFYQLIHQGTKLIPCDFLAAAQSQNPLDDHHEKLLANFFAQTEALLMGKSREAVESEFKAGGADQETIDLLSPFKVFEGNRPTNSILYKKLTPRTLGSLIAMYEHKIFVQGIIWNIFSFDQWGVELGKQLAKAILPKLSGEEHIHDHDASTSGLINAYKQLRKD</sequence>
<evidence type="ECO:0000256" key="1">
    <source>
        <dbReference type="ARBA" id="ARBA00004926"/>
    </source>
</evidence>
<evidence type="ECO:0000256" key="3">
    <source>
        <dbReference type="ARBA" id="ARBA00022432"/>
    </source>
</evidence>
<dbReference type="PROSITE" id="PS51463">
    <property type="entry name" value="P_GLUCOSE_ISOMERASE_3"/>
    <property type="match status" value="1"/>
</dbReference>
<proteinExistence type="inferred from homology"/>
<dbReference type="RefSeq" id="WP_395416236.1">
    <property type="nucleotide sequence ID" value="NZ_JBIPKE010000012.1"/>
</dbReference>
<evidence type="ECO:0000256" key="7">
    <source>
        <dbReference type="HAMAP-Rule" id="MF_00473"/>
    </source>
</evidence>
<comment type="subcellular location">
    <subcellularLocation>
        <location evidence="7">Cytoplasm</location>
    </subcellularLocation>
</comment>
<dbReference type="CDD" id="cd05015">
    <property type="entry name" value="SIS_PGI_1"/>
    <property type="match status" value="1"/>
</dbReference>
<dbReference type="Gene3D" id="1.10.1390.10">
    <property type="match status" value="1"/>
</dbReference>
<evidence type="ECO:0000256" key="5">
    <source>
        <dbReference type="ARBA" id="ARBA00023235"/>
    </source>
</evidence>
<keyword evidence="7" id="KW-0963">Cytoplasm</keyword>
<comment type="pathway">
    <text evidence="7">Carbohydrate biosynthesis; gluconeogenesis.</text>
</comment>
<protein>
    <recommendedName>
        <fullName evidence="7">Glucose-6-phosphate isomerase</fullName>
        <shortName evidence="7">GPI</shortName>
        <ecNumber evidence="7">5.3.1.9</ecNumber>
    </recommendedName>
    <alternativeName>
        <fullName evidence="7">Phosphoglucose isomerase</fullName>
        <shortName evidence="7">PGI</shortName>
    </alternativeName>
    <alternativeName>
        <fullName evidence="7">Phosphohexose isomerase</fullName>
        <shortName evidence="7">PHI</shortName>
    </alternativeName>
</protein>
<dbReference type="InterPro" id="IPR018189">
    <property type="entry name" value="Phosphoglucose_isomerase_CS"/>
</dbReference>
<dbReference type="GO" id="GO:0004347">
    <property type="term" value="F:glucose-6-phosphate isomerase activity"/>
    <property type="evidence" value="ECO:0007669"/>
    <property type="project" value="UniProtKB-EC"/>
</dbReference>
<evidence type="ECO:0000256" key="6">
    <source>
        <dbReference type="ARBA" id="ARBA00029321"/>
    </source>
</evidence>
<dbReference type="PROSITE" id="PS00765">
    <property type="entry name" value="P_GLUCOSE_ISOMERASE_1"/>
    <property type="match status" value="1"/>
</dbReference>
<evidence type="ECO:0000256" key="8">
    <source>
        <dbReference type="RuleBase" id="RU000612"/>
    </source>
</evidence>
<dbReference type="NCBIfam" id="NF001211">
    <property type="entry name" value="PRK00179.1"/>
    <property type="match status" value="1"/>
</dbReference>
<comment type="caution">
    <text evidence="9">The sequence shown here is derived from an EMBL/GenBank/DDBJ whole genome shotgun (WGS) entry which is preliminary data.</text>
</comment>
<accession>A0ABW7N572</accession>
<dbReference type="CDD" id="cd05016">
    <property type="entry name" value="SIS_PGI_2"/>
    <property type="match status" value="1"/>
</dbReference>
<dbReference type="PANTHER" id="PTHR11469:SF1">
    <property type="entry name" value="GLUCOSE-6-PHOSPHATE ISOMERASE"/>
    <property type="match status" value="1"/>
</dbReference>
<evidence type="ECO:0000313" key="10">
    <source>
        <dbReference type="Proteomes" id="UP001610063"/>
    </source>
</evidence>
<organism evidence="9 10">
    <name type="scientific">Marinoscillum luteum</name>
    <dbReference type="NCBI Taxonomy" id="861051"/>
    <lineage>
        <taxon>Bacteria</taxon>
        <taxon>Pseudomonadati</taxon>
        <taxon>Bacteroidota</taxon>
        <taxon>Cytophagia</taxon>
        <taxon>Cytophagales</taxon>
        <taxon>Reichenbachiellaceae</taxon>
        <taxon>Marinoscillum</taxon>
    </lineage>
</organism>
<feature type="active site" evidence="7">
    <location>
        <position position="387"/>
    </location>
</feature>
<dbReference type="InterPro" id="IPR035476">
    <property type="entry name" value="SIS_PGI_1"/>
</dbReference>